<evidence type="ECO:0000313" key="3">
    <source>
        <dbReference type="EMBL" id="KAJ8455892.1"/>
    </source>
</evidence>
<proteinExistence type="predicted"/>
<dbReference type="EMBL" id="JAPEVG010000730">
    <property type="protein sequence ID" value="KAJ8455892.1"/>
    <property type="molecule type" value="Genomic_DNA"/>
</dbReference>
<name>A0AAD7TGE6_9APHY</name>
<accession>A0AAD7TGE6</accession>
<evidence type="ECO:0000313" key="4">
    <source>
        <dbReference type="Proteomes" id="UP001215151"/>
    </source>
</evidence>
<organism evidence="3 4">
    <name type="scientific">Trametes cubensis</name>
    <dbReference type="NCBI Taxonomy" id="1111947"/>
    <lineage>
        <taxon>Eukaryota</taxon>
        <taxon>Fungi</taxon>
        <taxon>Dikarya</taxon>
        <taxon>Basidiomycota</taxon>
        <taxon>Agaricomycotina</taxon>
        <taxon>Agaricomycetes</taxon>
        <taxon>Polyporales</taxon>
        <taxon>Polyporaceae</taxon>
        <taxon>Trametes</taxon>
    </lineage>
</organism>
<reference evidence="3" key="1">
    <citation type="submission" date="2022-11" db="EMBL/GenBank/DDBJ databases">
        <title>Genome Sequence of Cubamyces cubensis.</title>
        <authorList>
            <person name="Buettner E."/>
        </authorList>
    </citation>
    <scope>NUCLEOTIDE SEQUENCE</scope>
    <source>
        <strain evidence="3">MPL-01</strain>
    </source>
</reference>
<feature type="coiled-coil region" evidence="1">
    <location>
        <begin position="101"/>
        <end position="172"/>
    </location>
</feature>
<sequence length="486" mass="55744">MPLFRNYDQPNQLNPRMHIPQALSSKRQYPKAVKELCAQGSETRLPNFPSHCPRCKQVGMFTPRLCYKLGIAGAWALVCLRPNCKNRVHIPVQWGPPEKLLERIEKARTEHQQQNNRSSRRRRGRHVAVVAHEPELDNAALERDNAALERDNAALERDNAALERDNAALESVGEDDREYSPVPYMDARCPAHDGPPRSFVFDPDKIVCFEAVIWYKSNTAPLKIKLDVPMSFFPRAMCYEFFQWPPGVPMPNRGRIEWWSDAIMQWWRIDHANEFNVCGWDRYVLLRLPGVICMDFARELANMERAKERFAFPRTPVSEALAERVPGYIWAAIWNEDDNGPEMCLLEQTTPGRVIVEHTEAFRKENTGLEGAPYLCYWDKAEKRWYKLERYEPIVVDEDDALIMLRRPDAKRIRALGDAVLTLEALQNAALAPVVDEPGNEAEGVENDGRRDRGGEEVGRVPGLRSRQYPVICEGGKEVIDLTGDE</sequence>
<feature type="region of interest" description="Disordered" evidence="2">
    <location>
        <begin position="436"/>
        <end position="463"/>
    </location>
</feature>
<evidence type="ECO:0000256" key="2">
    <source>
        <dbReference type="SAM" id="MobiDB-lite"/>
    </source>
</evidence>
<feature type="compositionally biased region" description="Basic and acidic residues" evidence="2">
    <location>
        <begin position="447"/>
        <end position="459"/>
    </location>
</feature>
<keyword evidence="4" id="KW-1185">Reference proteome</keyword>
<gene>
    <name evidence="3" type="ORF">ONZ51_g12310</name>
</gene>
<dbReference type="AlphaFoldDB" id="A0AAD7TGE6"/>
<evidence type="ECO:0000256" key="1">
    <source>
        <dbReference type="SAM" id="Coils"/>
    </source>
</evidence>
<protein>
    <submittedName>
        <fullName evidence="3">Uncharacterized protein</fullName>
    </submittedName>
</protein>
<comment type="caution">
    <text evidence="3">The sequence shown here is derived from an EMBL/GenBank/DDBJ whole genome shotgun (WGS) entry which is preliminary data.</text>
</comment>
<keyword evidence="1" id="KW-0175">Coiled coil</keyword>
<dbReference type="Proteomes" id="UP001215151">
    <property type="component" value="Unassembled WGS sequence"/>
</dbReference>
<dbReference type="Gene3D" id="1.20.5.170">
    <property type="match status" value="1"/>
</dbReference>